<keyword evidence="1" id="KW-0479">Metal-binding</keyword>
<evidence type="ECO:0000313" key="6">
    <source>
        <dbReference type="EMBL" id="KAK2138938.1"/>
    </source>
</evidence>
<dbReference type="Proteomes" id="UP001208570">
    <property type="component" value="Unassembled WGS sequence"/>
</dbReference>
<dbReference type="InterPro" id="IPR003146">
    <property type="entry name" value="M14A_act_pep"/>
</dbReference>
<evidence type="ECO:0000259" key="5">
    <source>
        <dbReference type="Pfam" id="PF02244"/>
    </source>
</evidence>
<feature type="region of interest" description="Disordered" evidence="3">
    <location>
        <begin position="149"/>
        <end position="186"/>
    </location>
</feature>
<keyword evidence="4" id="KW-0812">Transmembrane</keyword>
<keyword evidence="2" id="KW-0862">Zinc</keyword>
<feature type="domain" description="Carboxypeptidase activation peptide" evidence="5">
    <location>
        <begin position="63"/>
        <end position="124"/>
    </location>
</feature>
<evidence type="ECO:0000256" key="2">
    <source>
        <dbReference type="ARBA" id="ARBA00022833"/>
    </source>
</evidence>
<sequence>MWPDGSKLWHNVIALLSFIVMVTLTTALSWQRNYDGSQVFRIQIPTNEIWSQFYARLLHLSNINMLNNRETFQTIDIWRYPMADEFVDVCIHGSDVIQSQHLLNNLGLKYHVTVNDVNSLIIEEGISNLRRRRRSLTEKSIIGYYPKYDETPGLASPKIVSPNERLPAQVPQENSGPETAKQAGRS</sequence>
<keyword evidence="4" id="KW-0472">Membrane</keyword>
<reference evidence="6" key="1">
    <citation type="journal article" date="2023" name="Mol. Biol. Evol.">
        <title>Third-Generation Sequencing Reveals the Adaptive Role of the Epigenome in Three Deep-Sea Polychaetes.</title>
        <authorList>
            <person name="Perez M."/>
            <person name="Aroh O."/>
            <person name="Sun Y."/>
            <person name="Lan Y."/>
            <person name="Juniper S.K."/>
            <person name="Young C.R."/>
            <person name="Angers B."/>
            <person name="Qian P.Y."/>
        </authorList>
    </citation>
    <scope>NUCLEOTIDE SEQUENCE</scope>
    <source>
        <strain evidence="6">P08H-3</strain>
    </source>
</reference>
<dbReference type="InterPro" id="IPR036990">
    <property type="entry name" value="M14A-like_propep"/>
</dbReference>
<protein>
    <recommendedName>
        <fullName evidence="5">Carboxypeptidase activation peptide domain-containing protein</fullName>
    </recommendedName>
</protein>
<organism evidence="6 7">
    <name type="scientific">Paralvinella palmiformis</name>
    <dbReference type="NCBI Taxonomy" id="53620"/>
    <lineage>
        <taxon>Eukaryota</taxon>
        <taxon>Metazoa</taxon>
        <taxon>Spiralia</taxon>
        <taxon>Lophotrochozoa</taxon>
        <taxon>Annelida</taxon>
        <taxon>Polychaeta</taxon>
        <taxon>Sedentaria</taxon>
        <taxon>Canalipalpata</taxon>
        <taxon>Terebellida</taxon>
        <taxon>Terebelliformia</taxon>
        <taxon>Alvinellidae</taxon>
        <taxon>Paralvinella</taxon>
    </lineage>
</organism>
<comment type="caution">
    <text evidence="6">The sequence shown here is derived from an EMBL/GenBank/DDBJ whole genome shotgun (WGS) entry which is preliminary data.</text>
</comment>
<dbReference type="Gene3D" id="3.30.70.340">
    <property type="entry name" value="Metallocarboxypeptidase-like"/>
    <property type="match status" value="1"/>
</dbReference>
<gene>
    <name evidence="6" type="ORF">LSH36_2210g00000</name>
</gene>
<feature type="transmembrane region" description="Helical" evidence="4">
    <location>
        <begin position="12"/>
        <end position="30"/>
    </location>
</feature>
<dbReference type="SUPFAM" id="SSF54897">
    <property type="entry name" value="Protease propeptides/inhibitors"/>
    <property type="match status" value="1"/>
</dbReference>
<name>A0AAD9MNS9_9ANNE</name>
<keyword evidence="7" id="KW-1185">Reference proteome</keyword>
<keyword evidence="4" id="KW-1133">Transmembrane helix</keyword>
<evidence type="ECO:0000256" key="1">
    <source>
        <dbReference type="ARBA" id="ARBA00022723"/>
    </source>
</evidence>
<accession>A0AAD9MNS9</accession>
<evidence type="ECO:0000256" key="4">
    <source>
        <dbReference type="SAM" id="Phobius"/>
    </source>
</evidence>
<dbReference type="EMBL" id="JAODUP010002206">
    <property type="protein sequence ID" value="KAK2138938.1"/>
    <property type="molecule type" value="Genomic_DNA"/>
</dbReference>
<proteinExistence type="predicted"/>
<dbReference type="Pfam" id="PF02244">
    <property type="entry name" value="Propep_M14"/>
    <property type="match status" value="1"/>
</dbReference>
<dbReference type="AlphaFoldDB" id="A0AAD9MNS9"/>
<dbReference type="GO" id="GO:0046872">
    <property type="term" value="F:metal ion binding"/>
    <property type="evidence" value="ECO:0007669"/>
    <property type="project" value="UniProtKB-KW"/>
</dbReference>
<evidence type="ECO:0000313" key="7">
    <source>
        <dbReference type="Proteomes" id="UP001208570"/>
    </source>
</evidence>
<evidence type="ECO:0000256" key="3">
    <source>
        <dbReference type="SAM" id="MobiDB-lite"/>
    </source>
</evidence>